<evidence type="ECO:0000259" key="2">
    <source>
        <dbReference type="Pfam" id="PF17863"/>
    </source>
</evidence>
<gene>
    <name evidence="3" type="ORF">ATL42_3161</name>
</gene>
<evidence type="ECO:0000256" key="1">
    <source>
        <dbReference type="SAM" id="MobiDB-lite"/>
    </source>
</evidence>
<comment type="caution">
    <text evidence="3">The sequence shown here is derived from an EMBL/GenBank/DDBJ whole genome shotgun (WGS) entry which is preliminary data.</text>
</comment>
<protein>
    <submittedName>
        <fullName evidence="3">MoxR-like ATPase</fullName>
    </submittedName>
</protein>
<sequence length="556" mass="61181">MNESTEVPPQVSSSPLGHVSDAPTLAHPRGGAPEPGSHGRPQDGTGSPGAFDLDVADLFGGPGTGTEGEGQAEDLSEKLRQAYFWVVNHAIISPHYDVEFSAGPATPETSYVLGDSRARLTLPSDQSYSSFVLLPLLTFAVRGRCLLVGGPGRGKTASALLMGVLAGYPVRDVRRAMQHGHPQLTVSDLFGTPLPKDLVQADSLADVGVAWRSWLGMRVKIIDEYNRIPTRTQSALLTVLADGYVEVFDQFFETGESAWYLTANDDAGGGTYQVVEALRDRIDVVVHALPFNNRFLGDLITRAEQGIRPEQAVPERIVFDDAEHGRLHREVLEVRIETPVRRRLEFFASQLELLEGSAWQFEYRTKDTARLAGIDPHALAAADSGRDRLSDIGSQTLNGLSVRALQSLVAYAKAMAYFRGRPTVGLDDLRAVLPFVLHDKLVPDQQSPVFDDPAREPLRSDRVSWIRDMFDQACQQYDAYGLDASDPVGAVLDQVSAGLDGLSEPEVLARMAEIERILSGWADGRKLHGHVYDDALVLKYAHQRYTNYLSWLRWQR</sequence>
<dbReference type="EMBL" id="PDJG01000001">
    <property type="protein sequence ID" value="PFG35222.1"/>
    <property type="molecule type" value="Genomic_DNA"/>
</dbReference>
<accession>A0A2A9EAE1</accession>
<dbReference type="Gene3D" id="1.10.8.80">
    <property type="entry name" value="Magnesium chelatase subunit I, C-Terminal domain"/>
    <property type="match status" value="1"/>
</dbReference>
<dbReference type="SUPFAM" id="SSF52540">
    <property type="entry name" value="P-loop containing nucleoside triphosphate hydrolases"/>
    <property type="match status" value="1"/>
</dbReference>
<dbReference type="AlphaFoldDB" id="A0A2A9EAE1"/>
<dbReference type="Gene3D" id="3.40.50.300">
    <property type="entry name" value="P-loop containing nucleotide triphosphate hydrolases"/>
    <property type="match status" value="1"/>
</dbReference>
<reference evidence="3 4" key="1">
    <citation type="submission" date="2017-10" db="EMBL/GenBank/DDBJ databases">
        <title>Sequencing the genomes of 1000 actinobacteria strains.</title>
        <authorList>
            <person name="Klenk H.-P."/>
        </authorList>
    </citation>
    <scope>NUCLEOTIDE SEQUENCE [LARGE SCALE GENOMIC DNA]</scope>
    <source>
        <strain evidence="3 4">DSM 18966</strain>
    </source>
</reference>
<dbReference type="InterPro" id="IPR027417">
    <property type="entry name" value="P-loop_NTPase"/>
</dbReference>
<feature type="domain" description="ChlI/MoxR AAA lid" evidence="2">
    <location>
        <begin position="399"/>
        <end position="448"/>
    </location>
</feature>
<dbReference type="PANTHER" id="PTHR42759">
    <property type="entry name" value="MOXR FAMILY PROTEIN"/>
    <property type="match status" value="1"/>
</dbReference>
<dbReference type="PANTHER" id="PTHR42759:SF1">
    <property type="entry name" value="MAGNESIUM-CHELATASE SUBUNIT CHLD"/>
    <property type="match status" value="1"/>
</dbReference>
<evidence type="ECO:0000313" key="4">
    <source>
        <dbReference type="Proteomes" id="UP000225548"/>
    </source>
</evidence>
<evidence type="ECO:0000313" key="3">
    <source>
        <dbReference type="EMBL" id="PFG35222.1"/>
    </source>
</evidence>
<dbReference type="InterPro" id="IPR041628">
    <property type="entry name" value="ChlI/MoxR_AAA_lid"/>
</dbReference>
<name>A0A2A9EAE1_9MICO</name>
<dbReference type="InterPro" id="IPR050764">
    <property type="entry name" value="CbbQ/NirQ/NorQ/GpvN"/>
</dbReference>
<organism evidence="3 4">
    <name type="scientific">Sanguibacter antarcticus</name>
    <dbReference type="NCBI Taxonomy" id="372484"/>
    <lineage>
        <taxon>Bacteria</taxon>
        <taxon>Bacillati</taxon>
        <taxon>Actinomycetota</taxon>
        <taxon>Actinomycetes</taxon>
        <taxon>Micrococcales</taxon>
        <taxon>Sanguibacteraceae</taxon>
        <taxon>Sanguibacter</taxon>
    </lineage>
</organism>
<dbReference type="RefSeq" id="WP_245862645.1">
    <property type="nucleotide sequence ID" value="NZ_PDJG01000001.1"/>
</dbReference>
<dbReference type="Proteomes" id="UP000225548">
    <property type="component" value="Unassembled WGS sequence"/>
</dbReference>
<proteinExistence type="predicted"/>
<feature type="region of interest" description="Disordered" evidence="1">
    <location>
        <begin position="1"/>
        <end position="73"/>
    </location>
</feature>
<dbReference type="Pfam" id="PF17863">
    <property type="entry name" value="AAA_lid_2"/>
    <property type="match status" value="1"/>
</dbReference>
<feature type="compositionally biased region" description="Polar residues" evidence="1">
    <location>
        <begin position="1"/>
        <end position="15"/>
    </location>
</feature>
<keyword evidence="4" id="KW-1185">Reference proteome</keyword>